<sequence>MASDFSCCEEFFLIDGSRTTYELNCDLIWEIGSVGSGWILEVPKGTKFDISVPRWLEWVQSPHDRRVLLGAAVHDELLLRGQHVIFASGEFYRAIRARETPLLRSW</sequence>
<name>A0A3B0TEE2_9ZZZZ</name>
<proteinExistence type="predicted"/>
<protein>
    <submittedName>
        <fullName evidence="1">Uncharacterized protein</fullName>
    </submittedName>
</protein>
<dbReference type="InterPro" id="IPR010767">
    <property type="entry name" value="Phage_CGC-2007_Cje0229"/>
</dbReference>
<reference evidence="1" key="1">
    <citation type="submission" date="2018-06" db="EMBL/GenBank/DDBJ databases">
        <authorList>
            <person name="Zhirakovskaya E."/>
        </authorList>
    </citation>
    <scope>NUCLEOTIDE SEQUENCE</scope>
</reference>
<dbReference type="Pfam" id="PF07087">
    <property type="entry name" value="DUF1353"/>
    <property type="match status" value="1"/>
</dbReference>
<dbReference type="EMBL" id="UOEQ01000118">
    <property type="protein sequence ID" value="VAW16895.1"/>
    <property type="molecule type" value="Genomic_DNA"/>
</dbReference>
<evidence type="ECO:0000313" key="1">
    <source>
        <dbReference type="EMBL" id="VAW16895.1"/>
    </source>
</evidence>
<organism evidence="1">
    <name type="scientific">hydrothermal vent metagenome</name>
    <dbReference type="NCBI Taxonomy" id="652676"/>
    <lineage>
        <taxon>unclassified sequences</taxon>
        <taxon>metagenomes</taxon>
        <taxon>ecological metagenomes</taxon>
    </lineage>
</organism>
<gene>
    <name evidence="1" type="ORF">MNBD_ALPHA11-2118</name>
</gene>
<accession>A0A3B0TEE2</accession>
<dbReference type="AlphaFoldDB" id="A0A3B0TEE2"/>
<feature type="non-terminal residue" evidence="1">
    <location>
        <position position="106"/>
    </location>
</feature>